<evidence type="ECO:0000256" key="1">
    <source>
        <dbReference type="SAM" id="MobiDB-lite"/>
    </source>
</evidence>
<feature type="region of interest" description="Disordered" evidence="1">
    <location>
        <begin position="83"/>
        <end position="124"/>
    </location>
</feature>
<dbReference type="AlphaFoldDB" id="A0AA88EIH7"/>
<organism evidence="2 3">
    <name type="scientific">Ficus carica</name>
    <name type="common">Common fig</name>
    <dbReference type="NCBI Taxonomy" id="3494"/>
    <lineage>
        <taxon>Eukaryota</taxon>
        <taxon>Viridiplantae</taxon>
        <taxon>Streptophyta</taxon>
        <taxon>Embryophyta</taxon>
        <taxon>Tracheophyta</taxon>
        <taxon>Spermatophyta</taxon>
        <taxon>Magnoliopsida</taxon>
        <taxon>eudicotyledons</taxon>
        <taxon>Gunneridae</taxon>
        <taxon>Pentapetalae</taxon>
        <taxon>rosids</taxon>
        <taxon>fabids</taxon>
        <taxon>Rosales</taxon>
        <taxon>Moraceae</taxon>
        <taxon>Ficeae</taxon>
        <taxon>Ficus</taxon>
    </lineage>
</organism>
<accession>A0AA88EIH7</accession>
<dbReference type="EMBL" id="BTGU01000825">
    <property type="protein sequence ID" value="GMN69344.1"/>
    <property type="molecule type" value="Genomic_DNA"/>
</dbReference>
<feature type="compositionally biased region" description="Polar residues" evidence="1">
    <location>
        <begin position="7"/>
        <end position="18"/>
    </location>
</feature>
<protein>
    <submittedName>
        <fullName evidence="2">Uncharacterized protein</fullName>
    </submittedName>
</protein>
<sequence>MTETSRKGGTSTGQQQKEGLSRRRRWQRRWEALSGENRERERYRDTGGLVWGGGRAVLSSTASSGFAAREALSPAALTMISSENRERKRGTEIPVVGDGGGPFVCQRRIRGSPQGKIPLRRLSP</sequence>
<name>A0AA88EIH7_FICCA</name>
<feature type="region of interest" description="Disordered" evidence="1">
    <location>
        <begin position="1"/>
        <end position="26"/>
    </location>
</feature>
<dbReference type="Proteomes" id="UP001187192">
    <property type="component" value="Unassembled WGS sequence"/>
</dbReference>
<gene>
    <name evidence="2" type="ORF">TIFTF001_038394</name>
</gene>
<evidence type="ECO:0000313" key="2">
    <source>
        <dbReference type="EMBL" id="GMN69344.1"/>
    </source>
</evidence>
<proteinExistence type="predicted"/>
<comment type="caution">
    <text evidence="2">The sequence shown here is derived from an EMBL/GenBank/DDBJ whole genome shotgun (WGS) entry which is preliminary data.</text>
</comment>
<evidence type="ECO:0000313" key="3">
    <source>
        <dbReference type="Proteomes" id="UP001187192"/>
    </source>
</evidence>
<reference evidence="2" key="1">
    <citation type="submission" date="2023-07" db="EMBL/GenBank/DDBJ databases">
        <title>draft genome sequence of fig (Ficus carica).</title>
        <authorList>
            <person name="Takahashi T."/>
            <person name="Nishimura K."/>
        </authorList>
    </citation>
    <scope>NUCLEOTIDE SEQUENCE</scope>
</reference>
<keyword evidence="3" id="KW-1185">Reference proteome</keyword>